<dbReference type="EMBL" id="KD017058">
    <property type="protein sequence ID" value="EMS67631.1"/>
    <property type="molecule type" value="Genomic_DNA"/>
</dbReference>
<keyword evidence="2" id="KW-0677">Repeat</keyword>
<name>M8A6K5_TRIUA</name>
<dbReference type="STRING" id="4572.M8A6K5"/>
<sequence length="102" mass="11433">MASEAMPNPFAPLTNQPQQQPPSHEHPAAPPPKKKRNLPGTPDPDAEVIALSPRTLMATNRFVCEICGKGFQRDQNLQLHRRGHNLPWKLRQRSGKEPRESG</sequence>
<evidence type="ECO:0000313" key="8">
    <source>
        <dbReference type="EMBL" id="EMS67631.1"/>
    </source>
</evidence>
<dbReference type="SUPFAM" id="SSF57667">
    <property type="entry name" value="beta-beta-alpha zinc fingers"/>
    <property type="match status" value="1"/>
</dbReference>
<evidence type="ECO:0000256" key="2">
    <source>
        <dbReference type="ARBA" id="ARBA00022737"/>
    </source>
</evidence>
<organism evidence="8">
    <name type="scientific">Triticum urartu</name>
    <name type="common">Red wild einkorn</name>
    <name type="synonym">Crithodium urartu</name>
    <dbReference type="NCBI Taxonomy" id="4572"/>
    <lineage>
        <taxon>Eukaryota</taxon>
        <taxon>Viridiplantae</taxon>
        <taxon>Streptophyta</taxon>
        <taxon>Embryophyta</taxon>
        <taxon>Tracheophyta</taxon>
        <taxon>Spermatophyta</taxon>
        <taxon>Magnoliopsida</taxon>
        <taxon>Liliopsida</taxon>
        <taxon>Poales</taxon>
        <taxon>Poaceae</taxon>
        <taxon>BOP clade</taxon>
        <taxon>Pooideae</taxon>
        <taxon>Triticodae</taxon>
        <taxon>Triticeae</taxon>
        <taxon>Triticinae</taxon>
        <taxon>Triticum</taxon>
    </lineage>
</organism>
<evidence type="ECO:0000256" key="6">
    <source>
        <dbReference type="ARBA" id="ARBA00023163"/>
    </source>
</evidence>
<gene>
    <name evidence="8" type="ORF">TRIUR3_22849</name>
</gene>
<evidence type="ECO:0000256" key="4">
    <source>
        <dbReference type="ARBA" id="ARBA00022833"/>
    </source>
</evidence>
<dbReference type="PANTHER" id="PTHR10593">
    <property type="entry name" value="SERINE/THREONINE-PROTEIN KINASE RIO"/>
    <property type="match status" value="1"/>
</dbReference>
<feature type="region of interest" description="Disordered" evidence="7">
    <location>
        <begin position="1"/>
        <end position="47"/>
    </location>
</feature>
<keyword evidence="4" id="KW-0862">Zinc</keyword>
<dbReference type="FunFam" id="3.30.160.60:FF:000554">
    <property type="entry name" value="protein indeterminate-domain 12-like"/>
    <property type="match status" value="1"/>
</dbReference>
<dbReference type="GO" id="GO:0005634">
    <property type="term" value="C:nucleus"/>
    <property type="evidence" value="ECO:0007669"/>
    <property type="project" value="TreeGrafter"/>
</dbReference>
<evidence type="ECO:0000256" key="3">
    <source>
        <dbReference type="ARBA" id="ARBA00022771"/>
    </source>
</evidence>
<keyword evidence="1" id="KW-0479">Metal-binding</keyword>
<keyword evidence="5" id="KW-0805">Transcription regulation</keyword>
<dbReference type="PROSITE" id="PS00028">
    <property type="entry name" value="ZINC_FINGER_C2H2_1"/>
    <property type="match status" value="1"/>
</dbReference>
<dbReference type="PROSITE" id="PS50157">
    <property type="entry name" value="ZINC_FINGER_C2H2_2"/>
    <property type="match status" value="1"/>
</dbReference>
<dbReference type="GO" id="GO:0008270">
    <property type="term" value="F:zinc ion binding"/>
    <property type="evidence" value="ECO:0007669"/>
    <property type="project" value="UniProtKB-KW"/>
</dbReference>
<protein>
    <submittedName>
        <fullName evidence="8">Zinc finger protein MAGPIE</fullName>
    </submittedName>
</protein>
<feature type="region of interest" description="Disordered" evidence="7">
    <location>
        <begin position="81"/>
        <end position="102"/>
    </location>
</feature>
<proteinExistence type="predicted"/>
<keyword evidence="6" id="KW-0804">Transcription</keyword>
<dbReference type="AlphaFoldDB" id="M8A6K5"/>
<evidence type="ECO:0000256" key="7">
    <source>
        <dbReference type="SAM" id="MobiDB-lite"/>
    </source>
</evidence>
<evidence type="ECO:0000256" key="5">
    <source>
        <dbReference type="ARBA" id="ARBA00023015"/>
    </source>
</evidence>
<dbReference type="GO" id="GO:0003700">
    <property type="term" value="F:DNA-binding transcription factor activity"/>
    <property type="evidence" value="ECO:0007669"/>
    <property type="project" value="TreeGrafter"/>
</dbReference>
<evidence type="ECO:0000256" key="1">
    <source>
        <dbReference type="ARBA" id="ARBA00022723"/>
    </source>
</evidence>
<dbReference type="PANTHER" id="PTHR10593:SF148">
    <property type="entry name" value="ZINC FINGER PROTEIN MAGPIE"/>
    <property type="match status" value="1"/>
</dbReference>
<reference evidence="8" key="1">
    <citation type="journal article" date="2013" name="Nature">
        <title>Draft genome of the wheat A-genome progenitor Triticum urartu.</title>
        <authorList>
            <person name="Ling H.Q."/>
            <person name="Zhao S."/>
            <person name="Liu D."/>
            <person name="Wang J."/>
            <person name="Sun H."/>
            <person name="Zhang C."/>
            <person name="Fan H."/>
            <person name="Li D."/>
            <person name="Dong L."/>
            <person name="Tao Y."/>
            <person name="Gao C."/>
            <person name="Wu H."/>
            <person name="Li Y."/>
            <person name="Cui Y."/>
            <person name="Guo X."/>
            <person name="Zheng S."/>
            <person name="Wang B."/>
            <person name="Yu K."/>
            <person name="Liang Q."/>
            <person name="Yang W."/>
            <person name="Lou X."/>
            <person name="Chen J."/>
            <person name="Feng M."/>
            <person name="Jian J."/>
            <person name="Zhang X."/>
            <person name="Luo G."/>
            <person name="Jiang Y."/>
            <person name="Liu J."/>
            <person name="Wang Z."/>
            <person name="Sha Y."/>
            <person name="Zhang B."/>
            <person name="Wu H."/>
            <person name="Tang D."/>
            <person name="Shen Q."/>
            <person name="Xue P."/>
            <person name="Zou S."/>
            <person name="Wang X."/>
            <person name="Liu X."/>
            <person name="Wang F."/>
            <person name="Yang Y."/>
            <person name="An X."/>
            <person name="Dong Z."/>
            <person name="Zhang K."/>
            <person name="Zhang X."/>
            <person name="Luo M.C."/>
            <person name="Dvorak J."/>
            <person name="Tong Y."/>
            <person name="Wang J."/>
            <person name="Yang H."/>
            <person name="Li Z."/>
            <person name="Wang D."/>
            <person name="Zhang A."/>
            <person name="Wang J."/>
        </authorList>
    </citation>
    <scope>NUCLEOTIDE SEQUENCE</scope>
</reference>
<dbReference type="InterPro" id="IPR013087">
    <property type="entry name" value="Znf_C2H2_type"/>
</dbReference>
<keyword evidence="3" id="KW-0863">Zinc-finger</keyword>
<dbReference type="InterPro" id="IPR031140">
    <property type="entry name" value="IDD1-16"/>
</dbReference>
<dbReference type="InterPro" id="IPR036236">
    <property type="entry name" value="Znf_C2H2_sf"/>
</dbReference>
<dbReference type="Gene3D" id="3.30.160.60">
    <property type="entry name" value="Classic Zinc Finger"/>
    <property type="match status" value="1"/>
</dbReference>
<accession>M8A6K5</accession>
<dbReference type="eggNOG" id="KOG1721">
    <property type="taxonomic scope" value="Eukaryota"/>
</dbReference>